<dbReference type="Proteomes" id="UP000027361">
    <property type="component" value="Unassembled WGS sequence"/>
</dbReference>
<feature type="compositionally biased region" description="Basic and acidic residues" evidence="7">
    <location>
        <begin position="434"/>
        <end position="444"/>
    </location>
</feature>
<dbReference type="PANTHER" id="PTHR10130:SF9">
    <property type="entry name" value="PEROXISOMAL TARGETING SIGNAL RECEPTOR"/>
    <property type="match status" value="1"/>
</dbReference>
<dbReference type="PROSITE" id="PS50293">
    <property type="entry name" value="TPR_REGION"/>
    <property type="match status" value="1"/>
</dbReference>
<comment type="caution">
    <text evidence="8">The sequence shown here is derived from an EMBL/GenBank/DDBJ whole genome shotgun (WGS) entry which is preliminary data.</text>
</comment>
<evidence type="ECO:0000256" key="3">
    <source>
        <dbReference type="ARBA" id="ARBA00022490"/>
    </source>
</evidence>
<protein>
    <submittedName>
        <fullName evidence="8">TPR-like protein</fullName>
    </submittedName>
</protein>
<dbReference type="SUPFAM" id="SSF48452">
    <property type="entry name" value="TPR-like"/>
    <property type="match status" value="1"/>
</dbReference>
<dbReference type="InterPro" id="IPR024111">
    <property type="entry name" value="PEX5/PEX5L"/>
</dbReference>
<gene>
    <name evidence="8" type="ORF">K437DRAFT_258874</name>
</gene>
<evidence type="ECO:0000313" key="9">
    <source>
        <dbReference type="Proteomes" id="UP000027361"/>
    </source>
</evidence>
<organism evidence="8 9">
    <name type="scientific">Tilletiaria anomala (strain ATCC 24038 / CBS 436.72 / UBC 951)</name>
    <dbReference type="NCBI Taxonomy" id="1037660"/>
    <lineage>
        <taxon>Eukaryota</taxon>
        <taxon>Fungi</taxon>
        <taxon>Dikarya</taxon>
        <taxon>Basidiomycota</taxon>
        <taxon>Ustilaginomycotina</taxon>
        <taxon>Exobasidiomycetes</taxon>
        <taxon>Georgefischeriales</taxon>
        <taxon>Tilletiariaceae</taxon>
        <taxon>Tilletiaria</taxon>
    </lineage>
</organism>
<feature type="region of interest" description="Disordered" evidence="7">
    <location>
        <begin position="237"/>
        <end position="268"/>
    </location>
</feature>
<feature type="compositionally biased region" description="Polar residues" evidence="7">
    <location>
        <begin position="670"/>
        <end position="683"/>
    </location>
</feature>
<dbReference type="InterPro" id="IPR019734">
    <property type="entry name" value="TPR_rpt"/>
</dbReference>
<evidence type="ECO:0000256" key="5">
    <source>
        <dbReference type="ARBA" id="ARBA00022803"/>
    </source>
</evidence>
<evidence type="ECO:0000256" key="7">
    <source>
        <dbReference type="SAM" id="MobiDB-lite"/>
    </source>
</evidence>
<dbReference type="Pfam" id="PF00515">
    <property type="entry name" value="TPR_1"/>
    <property type="match status" value="1"/>
</dbReference>
<evidence type="ECO:0000256" key="4">
    <source>
        <dbReference type="ARBA" id="ARBA00022737"/>
    </source>
</evidence>
<name>A0A066VHZ9_TILAU</name>
<dbReference type="EMBL" id="JMSN01000098">
    <property type="protein sequence ID" value="KDN39933.1"/>
    <property type="molecule type" value="Genomic_DNA"/>
</dbReference>
<evidence type="ECO:0000256" key="1">
    <source>
        <dbReference type="ARBA" id="ARBA00004496"/>
    </source>
</evidence>
<evidence type="ECO:0000256" key="6">
    <source>
        <dbReference type="PROSITE-ProRule" id="PRU00339"/>
    </source>
</evidence>
<dbReference type="HOGENOM" id="CLU_013516_3_1_1"/>
<dbReference type="AlphaFoldDB" id="A0A066VHZ9"/>
<feature type="region of interest" description="Disordered" evidence="7">
    <location>
        <begin position="664"/>
        <end position="683"/>
    </location>
</feature>
<feature type="region of interest" description="Disordered" evidence="7">
    <location>
        <begin position="423"/>
        <end position="444"/>
    </location>
</feature>
<feature type="repeat" description="TPR" evidence="6">
    <location>
        <begin position="560"/>
        <end position="593"/>
    </location>
</feature>
<keyword evidence="3" id="KW-0963">Cytoplasm</keyword>
<reference evidence="8 9" key="1">
    <citation type="submission" date="2014-05" db="EMBL/GenBank/DDBJ databases">
        <title>Draft genome sequence of a rare smut relative, Tilletiaria anomala UBC 951.</title>
        <authorList>
            <consortium name="DOE Joint Genome Institute"/>
            <person name="Toome M."/>
            <person name="Kuo A."/>
            <person name="Henrissat B."/>
            <person name="Lipzen A."/>
            <person name="Tritt A."/>
            <person name="Yoshinaga Y."/>
            <person name="Zane M."/>
            <person name="Barry K."/>
            <person name="Grigoriev I.V."/>
            <person name="Spatafora J.W."/>
            <person name="Aimea M.C."/>
        </authorList>
    </citation>
    <scope>NUCLEOTIDE SEQUENCE [LARGE SCALE GENOMIC DNA]</scope>
    <source>
        <strain evidence="8 9">UBC 951</strain>
    </source>
</reference>
<dbReference type="GO" id="GO:0005052">
    <property type="term" value="F:peroxisome matrix targeting signal-1 binding"/>
    <property type="evidence" value="ECO:0007669"/>
    <property type="project" value="TreeGrafter"/>
</dbReference>
<feature type="region of interest" description="Disordered" evidence="7">
    <location>
        <begin position="41"/>
        <end position="82"/>
    </location>
</feature>
<dbReference type="OrthoDB" id="10006023at2759"/>
<accession>A0A066VHZ9</accession>
<comment type="similarity">
    <text evidence="2">Belongs to the peroxisomal targeting signal receptor family.</text>
</comment>
<proteinExistence type="inferred from homology"/>
<dbReference type="RefSeq" id="XP_013241216.1">
    <property type="nucleotide sequence ID" value="XM_013385762.1"/>
</dbReference>
<dbReference type="GO" id="GO:0016560">
    <property type="term" value="P:protein import into peroxisome matrix, docking"/>
    <property type="evidence" value="ECO:0007669"/>
    <property type="project" value="TreeGrafter"/>
</dbReference>
<dbReference type="Gene3D" id="1.25.40.10">
    <property type="entry name" value="Tetratricopeptide repeat domain"/>
    <property type="match status" value="1"/>
</dbReference>
<dbReference type="GeneID" id="25265103"/>
<sequence>MTFQSMLSGAECATGSSALNQLLKHTQDDRSLQQDRLQGGIGIAGPSGFRTARNGVPGGSGGGAAEFWQQQQQPASSSGGTFDLGDMKHHMDAMRFSRPPAAGVAVGITPADMNAAFKPPGAQSSMPPLAAAQVSSTATGWHEQFQRHQQHQRLGNPAGGGGGGAPGMEQMAGMHRHTMSSFSSGMGMGMGLGGMTGMYQRPMSSLNQQQEQLQPQVQSSRFVELDDAKWEEQFAKLDAEHQAPATDKGKGKVKAEEKGEEQLSEADQEARIRKALDDLERDVTIDGKEASDRFEELWNSMHSPNADKSSSADADAELAKWEEELLRKNGMGHFGFNHPGGGLGPGVAGLEETGGLSGMEERLMNSFGSVGADGFPKLGEYRLQEQNPFADHANPLAEGLRLLSSGGSLADAALFFEAATQRDVQGGSGGEQGEVDRSRRERSEAWRRLGEAQAMNEREIPAIKALEEAIKIDENNLEAYMSLAISYTNEGYDAAAHATLERYIQRAYPHIKAAPLPDAINGQADPIEGTAGNPWASLNRVTDMFLAAAREGAAKGTIDPEVQVGLGVLFYSNSSYNQAKDCFESALQVRPNDFLLWNRLGATLANGGKPEEAIEAYQKALELRPTFTRAIYNLSVSCLNLGAHHEAAEHLLAALALQQSHALPDVPTGQEPSPTPLSEAQESQNLWSTLRRIFLGMDRMDLAQKAHIGTNLNEFRQSGFEF</sequence>
<feature type="repeat" description="TPR" evidence="6">
    <location>
        <begin position="594"/>
        <end position="627"/>
    </location>
</feature>
<feature type="compositionally biased region" description="Basic and acidic residues" evidence="7">
    <location>
        <begin position="237"/>
        <end position="261"/>
    </location>
</feature>
<comment type="subcellular location">
    <subcellularLocation>
        <location evidence="1">Cytoplasm</location>
    </subcellularLocation>
</comment>
<dbReference type="InterPro" id="IPR011990">
    <property type="entry name" value="TPR-like_helical_dom_sf"/>
</dbReference>
<keyword evidence="4" id="KW-0677">Repeat</keyword>
<feature type="repeat" description="TPR" evidence="6">
    <location>
        <begin position="443"/>
        <end position="476"/>
    </location>
</feature>
<dbReference type="PANTHER" id="PTHR10130">
    <property type="entry name" value="PEROXISOMAL TARGETING SIGNAL 1 RECEPTOR PEX5"/>
    <property type="match status" value="1"/>
</dbReference>
<feature type="compositionally biased region" description="Low complexity" evidence="7">
    <location>
        <begin position="65"/>
        <end position="80"/>
    </location>
</feature>
<dbReference type="STRING" id="1037660.A0A066VHZ9"/>
<dbReference type="GO" id="GO:0005829">
    <property type="term" value="C:cytosol"/>
    <property type="evidence" value="ECO:0007669"/>
    <property type="project" value="TreeGrafter"/>
</dbReference>
<keyword evidence="5 6" id="KW-0802">TPR repeat</keyword>
<evidence type="ECO:0000256" key="2">
    <source>
        <dbReference type="ARBA" id="ARBA00005348"/>
    </source>
</evidence>
<evidence type="ECO:0000313" key="8">
    <source>
        <dbReference type="EMBL" id="KDN39933.1"/>
    </source>
</evidence>
<dbReference type="OMA" id="WEEQFKQ"/>
<dbReference type="SMART" id="SM00028">
    <property type="entry name" value="TPR"/>
    <property type="match status" value="4"/>
</dbReference>
<keyword evidence="9" id="KW-1185">Reference proteome</keyword>
<dbReference type="GO" id="GO:0005778">
    <property type="term" value="C:peroxisomal membrane"/>
    <property type="evidence" value="ECO:0007669"/>
    <property type="project" value="TreeGrafter"/>
</dbReference>
<dbReference type="InParanoid" id="A0A066VHZ9"/>
<dbReference type="PROSITE" id="PS50005">
    <property type="entry name" value="TPR"/>
    <property type="match status" value="3"/>
</dbReference>